<feature type="chain" id="PRO_5006845321" description="Surface-anchored protein" evidence="2">
    <location>
        <begin position="42"/>
        <end position="328"/>
    </location>
</feature>
<evidence type="ECO:0000313" key="4">
    <source>
        <dbReference type="Proteomes" id="UP000067689"/>
    </source>
</evidence>
<protein>
    <recommendedName>
        <fullName evidence="5">Surface-anchored protein</fullName>
    </recommendedName>
</protein>
<accession>A0A0U3T042</accession>
<dbReference type="STRING" id="2041.AERYTH_05375"/>
<evidence type="ECO:0008006" key="5">
    <source>
        <dbReference type="Google" id="ProtNLM"/>
    </source>
</evidence>
<organism evidence="3 4">
    <name type="scientific">Aeromicrobium erythreum</name>
    <dbReference type="NCBI Taxonomy" id="2041"/>
    <lineage>
        <taxon>Bacteria</taxon>
        <taxon>Bacillati</taxon>
        <taxon>Actinomycetota</taxon>
        <taxon>Actinomycetes</taxon>
        <taxon>Propionibacteriales</taxon>
        <taxon>Nocardioidaceae</taxon>
        <taxon>Aeromicrobium</taxon>
    </lineage>
</organism>
<evidence type="ECO:0000256" key="1">
    <source>
        <dbReference type="SAM" id="Phobius"/>
    </source>
</evidence>
<feature type="transmembrane region" description="Helical" evidence="1">
    <location>
        <begin position="287"/>
        <end position="312"/>
    </location>
</feature>
<dbReference type="NCBIfam" id="TIGR03769">
    <property type="entry name" value="P_ac_wall_RPT"/>
    <property type="match status" value="1"/>
</dbReference>
<keyword evidence="1" id="KW-0812">Transmembrane</keyword>
<gene>
    <name evidence="3" type="ORF">AERYTH_05375</name>
</gene>
<dbReference type="EMBL" id="CP011502">
    <property type="protein sequence ID" value="ALX04170.1"/>
    <property type="molecule type" value="Genomic_DNA"/>
</dbReference>
<keyword evidence="1" id="KW-0472">Membrane</keyword>
<feature type="signal peptide" evidence="2">
    <location>
        <begin position="1"/>
        <end position="41"/>
    </location>
</feature>
<dbReference type="PATRIC" id="fig|2041.4.peg.1117"/>
<dbReference type="RefSeq" id="WP_083516578.1">
    <property type="nucleotide sequence ID" value="NZ_CP011502.1"/>
</dbReference>
<keyword evidence="1" id="KW-1133">Transmembrane helix</keyword>
<dbReference type="OrthoDB" id="4424311at2"/>
<keyword evidence="4" id="KW-1185">Reference proteome</keyword>
<proteinExistence type="predicted"/>
<reference evidence="3 4" key="1">
    <citation type="journal article" date="1991" name="Int. J. Syst. Bacteriol.">
        <title>Description of the erythromycin-producing bacterium Arthrobacter sp. strain NRRL B-3381 as Aeromicrobium erythreum gen. nov., sp. nov.</title>
        <authorList>
            <person name="Miller E.S."/>
            <person name="Woese C.R."/>
            <person name="Brenner S."/>
        </authorList>
    </citation>
    <scope>NUCLEOTIDE SEQUENCE [LARGE SCALE GENOMIC DNA]</scope>
    <source>
        <strain evidence="3 4">AR18</strain>
    </source>
</reference>
<dbReference type="KEGG" id="aer:AERYTH_05375"/>
<dbReference type="Proteomes" id="UP000067689">
    <property type="component" value="Chromosome"/>
</dbReference>
<evidence type="ECO:0000256" key="2">
    <source>
        <dbReference type="SAM" id="SignalP"/>
    </source>
</evidence>
<dbReference type="AlphaFoldDB" id="A0A0U3T042"/>
<dbReference type="NCBIfam" id="NF038134">
    <property type="entry name" value="choice_anch_M"/>
    <property type="match status" value="1"/>
</dbReference>
<evidence type="ECO:0000313" key="3">
    <source>
        <dbReference type="EMBL" id="ALX04170.1"/>
    </source>
</evidence>
<name>A0A0U3T042_9ACTN</name>
<sequence>MPSTRPVGGPRPSRSTSRRSPWRLVALAAVLVALVPTVAVAADDPDLRQTVRGDDPVVTDVKVLEGGHVDLGPTYVDGAWRFLVHDDTAKADPSKQSTWRLPDKTVFAVPDAVRLPAPDDPTYAFLGAKPGSTVWALPQTQAAGAPWVGWNTQEPRVMETIDRGMTLRLEGVQGPGRMVTYLQSGSFEEPEVLWTSAKDARQDFFVDVNTHTHANWVFTEPGVYLVRVSAIADLVDGGTATDTQVLRFAVGDGTDPQEALAAAWRGSTQAPGSTTDTAAAPTSDDGVLVTVLVVAIAALAVLLVVGAVVAVVRLRGQRRRALGGTDVA</sequence>
<dbReference type="InterPro" id="IPR022435">
    <property type="entry name" value="Surface-anchored_actinobac"/>
</dbReference>
<keyword evidence="2" id="KW-0732">Signal</keyword>